<organism evidence="2 3">
    <name type="scientific">Actinoplanes teichomyceticus</name>
    <dbReference type="NCBI Taxonomy" id="1867"/>
    <lineage>
        <taxon>Bacteria</taxon>
        <taxon>Bacillati</taxon>
        <taxon>Actinomycetota</taxon>
        <taxon>Actinomycetes</taxon>
        <taxon>Micromonosporales</taxon>
        <taxon>Micromonosporaceae</taxon>
        <taxon>Actinoplanes</taxon>
    </lineage>
</organism>
<proteinExistence type="predicted"/>
<reference evidence="2 3" key="1">
    <citation type="submission" date="2019-06" db="EMBL/GenBank/DDBJ databases">
        <title>Sequencing the genomes of 1000 actinobacteria strains.</title>
        <authorList>
            <person name="Klenk H.-P."/>
        </authorList>
    </citation>
    <scope>NUCLEOTIDE SEQUENCE [LARGE SCALE GENOMIC DNA]</scope>
    <source>
        <strain evidence="2 3">DSM 43866</strain>
    </source>
</reference>
<feature type="compositionally biased region" description="Low complexity" evidence="1">
    <location>
        <begin position="18"/>
        <end position="30"/>
    </location>
</feature>
<dbReference type="AlphaFoldDB" id="A0A561WB64"/>
<keyword evidence="3" id="KW-1185">Reference proteome</keyword>
<evidence type="ECO:0000313" key="2">
    <source>
        <dbReference type="EMBL" id="TWG21098.1"/>
    </source>
</evidence>
<dbReference type="OrthoDB" id="3319826at2"/>
<gene>
    <name evidence="2" type="ORF">FHX34_103628</name>
</gene>
<dbReference type="InterPro" id="IPR016024">
    <property type="entry name" value="ARM-type_fold"/>
</dbReference>
<comment type="caution">
    <text evidence="2">The sequence shown here is derived from an EMBL/GenBank/DDBJ whole genome shotgun (WGS) entry which is preliminary data.</text>
</comment>
<dbReference type="RefSeq" id="WP_122979770.1">
    <property type="nucleotide sequence ID" value="NZ_BOMX01000115.1"/>
</dbReference>
<dbReference type="EMBL" id="VIWY01000003">
    <property type="protein sequence ID" value="TWG21098.1"/>
    <property type="molecule type" value="Genomic_DNA"/>
</dbReference>
<feature type="compositionally biased region" description="Polar residues" evidence="1">
    <location>
        <begin position="77"/>
        <end position="95"/>
    </location>
</feature>
<feature type="region of interest" description="Disordered" evidence="1">
    <location>
        <begin position="1"/>
        <end position="55"/>
    </location>
</feature>
<name>A0A561WB64_ACTTI</name>
<feature type="compositionally biased region" description="Acidic residues" evidence="1">
    <location>
        <begin position="38"/>
        <end position="55"/>
    </location>
</feature>
<dbReference type="Proteomes" id="UP000320239">
    <property type="component" value="Unassembled WGS sequence"/>
</dbReference>
<dbReference type="SUPFAM" id="SSF48371">
    <property type="entry name" value="ARM repeat"/>
    <property type="match status" value="1"/>
</dbReference>
<evidence type="ECO:0000313" key="3">
    <source>
        <dbReference type="Proteomes" id="UP000320239"/>
    </source>
</evidence>
<sequence>MTDQPEQPAPAPEPDRPQPALESPAPAGDAPEPPPADDTGEQDDDRFEPDDSPVDEEVKEEILGADYDRQTWQHTTANDPAQFGNHNTQHNTRNYFSPRRRPTFPRPPEIDLIQDCYATTGVESRLSHPIGGGATVCLTGKPGTGRFSTACKALIQRFGPTRISEIQPPPDQTPGDAVHEIVALKRRHGYLIRMRDGDPEQVVSRLGSILSEARSLLILICDAEDGASPYSAGAEVRHTTPDPYQVFRVHAQYLHPDPTEYLTMVHDGVRLPPRPREVADLAKEALRMSVPDARKFLLEHDRDTMFREARQILDAPGGEEGGRRRRLRQHRRAFRISYAASGGQPIGQVFTVTGKLLTALDEESGWAELGRTALEHSVEDLLGDRLAASWREGGPSRVARLDRRLVVPIFDVVWHEFDHTRPALIAWLNTLVEGDNQARETAIRVAAVLARVDFDEVSQHIIDAWSGHKRVRFRWAAARVVVILSSAHHLRARVLPMLDDWVWGRTNNRRDTAAYAYASGLRQSDPRWNLTDLRRIAEDPLQRWSGVIAGAVRRLMEPELAGLIVSTLATWIREDEPPRRVTGHAARALLRMANVPADHRWNSPPMLLRALADRSVQPHDLGPLWYAALLGDRTKTPAWQALLDWLRHANEDATLRKAAVDLLNEMAAKAPPLRRRLLLCLERPGAPDWIATLIEEWK</sequence>
<protein>
    <submittedName>
        <fullName evidence="2">Uncharacterized protein</fullName>
    </submittedName>
</protein>
<feature type="region of interest" description="Disordered" evidence="1">
    <location>
        <begin position="77"/>
        <end position="108"/>
    </location>
</feature>
<evidence type="ECO:0000256" key="1">
    <source>
        <dbReference type="SAM" id="MobiDB-lite"/>
    </source>
</evidence>
<accession>A0A561WB64</accession>